<dbReference type="OrthoDB" id="1495699at2"/>
<dbReference type="RefSeq" id="WP_133298045.1">
    <property type="nucleotide sequence ID" value="NZ_OX579588.1"/>
</dbReference>
<sequence length="156" mass="18231">MKKIFMILVLGFVFLFLLVMNSCKSDGMRSFYCLSGNKCVTVLKSDNENIYIIYGMYKNREKPSDNYIKMSNNRYSNIHMILSKDGKLLIDIDKNATIVKQSSNGLIELYKENKVLNDSLYTYFDGKYNRYKKEVDFISINIQENYATDKDGKKIE</sequence>
<dbReference type="AlphaFoldDB" id="A0A383U603"/>
<reference evidence="1 2" key="1">
    <citation type="submission" date="2018-09" db="EMBL/GenBank/DDBJ databases">
        <authorList>
            <consortium name="Pathogen Informatics"/>
        </authorList>
    </citation>
    <scope>NUCLEOTIDE SEQUENCE [LARGE SCALE GENOMIC DNA]</scope>
    <source>
        <strain evidence="1 2">OH-22767</strain>
    </source>
</reference>
<dbReference type="Proteomes" id="UP000262142">
    <property type="component" value="Unassembled WGS sequence"/>
</dbReference>
<organism evidence="1 2">
    <name type="scientific">Candidatus Ornithobacterium hominis</name>
    <dbReference type="NCBI Taxonomy" id="2497989"/>
    <lineage>
        <taxon>Bacteria</taxon>
        <taxon>Pseudomonadati</taxon>
        <taxon>Bacteroidota</taxon>
        <taxon>Flavobacteriia</taxon>
        <taxon>Flavobacteriales</taxon>
        <taxon>Weeksellaceae</taxon>
        <taxon>Ornithobacterium</taxon>
    </lineage>
</organism>
<accession>A0A383U603</accession>
<dbReference type="EMBL" id="UNSC01000013">
    <property type="protein sequence ID" value="SZD74363.1"/>
    <property type="molecule type" value="Genomic_DNA"/>
</dbReference>
<keyword evidence="2" id="KW-1185">Reference proteome</keyword>
<protein>
    <submittedName>
        <fullName evidence="1">Uncharacterized protein</fullName>
    </submittedName>
</protein>
<proteinExistence type="predicted"/>
<name>A0A383U603_9FLAO</name>
<evidence type="ECO:0000313" key="2">
    <source>
        <dbReference type="Proteomes" id="UP000262142"/>
    </source>
</evidence>
<evidence type="ECO:0000313" key="1">
    <source>
        <dbReference type="EMBL" id="SZD74363.1"/>
    </source>
</evidence>
<gene>
    <name evidence="1" type="ORF">SAMEA104719789_01789</name>
</gene>